<feature type="compositionally biased region" description="Pro residues" evidence="1">
    <location>
        <begin position="330"/>
        <end position="350"/>
    </location>
</feature>
<accession>A0A6C0C442</accession>
<sequence>MKLLLQIMKANKKLFFNSDENINSFFLMAKFAVQSHVDFFCSDIIHNDFLEELHNNDNYDIQIRKYINLYIYSKHVYNILSRFVYKIKVKKTKKYQMTTDLYFNDLSLFPERQLINLLENNTIYTFRLTDLINIFNDSLLEIEGLFPVPKNPKNPYTNLHFSPNNLYNIYFKILKSNFHIPIIIANFFNCQFKINLLLDNHYPYLKDKCILKFCKEGSSYEKYENIENMFFDYRTDIEWVYIPSIRSIRVSEMMNYCKKLNIALKYYLLGKFSPNNWTKDKYYNLGKTVVKTFIRNNDNLVFKPRSVQNNSTLRNRITRRRTTLNRLNSVPPPPPPTTPPPTRIAPPAPPPLTVINNNTLNNIRNSQIVSNYNTNREAIARLIEDIDLSIINTNAATPFSPSFQLPRTPNRI</sequence>
<dbReference type="AlphaFoldDB" id="A0A6C0C442"/>
<evidence type="ECO:0000256" key="1">
    <source>
        <dbReference type="SAM" id="MobiDB-lite"/>
    </source>
</evidence>
<reference evidence="2" key="1">
    <citation type="journal article" date="2020" name="Nature">
        <title>Giant virus diversity and host interactions through global metagenomics.</title>
        <authorList>
            <person name="Schulz F."/>
            <person name="Roux S."/>
            <person name="Paez-Espino D."/>
            <person name="Jungbluth S."/>
            <person name="Walsh D.A."/>
            <person name="Denef V.J."/>
            <person name="McMahon K.D."/>
            <person name="Konstantinidis K.T."/>
            <person name="Eloe-Fadrosh E.A."/>
            <person name="Kyrpides N.C."/>
            <person name="Woyke T."/>
        </authorList>
    </citation>
    <scope>NUCLEOTIDE SEQUENCE</scope>
    <source>
        <strain evidence="2">GVMAG-M-3300020185-18</strain>
    </source>
</reference>
<protein>
    <submittedName>
        <fullName evidence="2">Uncharacterized protein</fullName>
    </submittedName>
</protein>
<organism evidence="2">
    <name type="scientific">viral metagenome</name>
    <dbReference type="NCBI Taxonomy" id="1070528"/>
    <lineage>
        <taxon>unclassified sequences</taxon>
        <taxon>metagenomes</taxon>
        <taxon>organismal metagenomes</taxon>
    </lineage>
</organism>
<proteinExistence type="predicted"/>
<name>A0A6C0C442_9ZZZZ</name>
<evidence type="ECO:0000313" key="2">
    <source>
        <dbReference type="EMBL" id="QHS98861.1"/>
    </source>
</evidence>
<dbReference type="EMBL" id="MN739326">
    <property type="protein sequence ID" value="QHS98861.1"/>
    <property type="molecule type" value="Genomic_DNA"/>
</dbReference>
<feature type="region of interest" description="Disordered" evidence="1">
    <location>
        <begin position="323"/>
        <end position="350"/>
    </location>
</feature>